<keyword evidence="2" id="KW-0732">Signal</keyword>
<dbReference type="InterPro" id="IPR036894">
    <property type="entry name" value="YbaB-like_sf"/>
</dbReference>
<sequence length="293" mass="31613">MTNATRRRKALGMSSIAVAILLSACTTTENGKVMEANSNLTLMQAQAKVIEYMTDTITVLPPGAYLTRYSELNQKVTLDPGGTVPCNDSNLSKDTSVDYGVTYFLTSTETADIPGFGDPIRNLWTERGWKFRTYDSLGTRRAPRQSCRMDIEWFWRKRARADRSTLTGPASSFPELTVLARQVDAEVGNVRARADAGGGAVSVEVDAYGAITDLQLTESGLRAGAAALSASIAAAHRTACVSSVCRARTTRPTPPGRVRSGAGRTQPHVVKRADRASVDDDPPFDGGSFMRRA</sequence>
<dbReference type="EMBL" id="CATQJA010000012">
    <property type="protein sequence ID" value="CAJ0557439.1"/>
    <property type="molecule type" value="Genomic_DNA"/>
</dbReference>
<dbReference type="AlphaFoldDB" id="A0AA36FP13"/>
<feature type="chain" id="PRO_5041444056" description="Lipoprotein" evidence="2">
    <location>
        <begin position="32"/>
        <end position="293"/>
    </location>
</feature>
<name>A0AA36FP13_9BILA</name>
<gene>
    <name evidence="3" type="ORF">MSPICULIGERA_LOCUS197</name>
</gene>
<organism evidence="3 4">
    <name type="scientific">Mesorhabditis spiculigera</name>
    <dbReference type="NCBI Taxonomy" id="96644"/>
    <lineage>
        <taxon>Eukaryota</taxon>
        <taxon>Metazoa</taxon>
        <taxon>Ecdysozoa</taxon>
        <taxon>Nematoda</taxon>
        <taxon>Chromadorea</taxon>
        <taxon>Rhabditida</taxon>
        <taxon>Rhabditina</taxon>
        <taxon>Rhabditomorpha</taxon>
        <taxon>Rhabditoidea</taxon>
        <taxon>Rhabditidae</taxon>
        <taxon>Mesorhabditinae</taxon>
        <taxon>Mesorhabditis</taxon>
    </lineage>
</organism>
<feature type="non-terminal residue" evidence="3">
    <location>
        <position position="293"/>
    </location>
</feature>
<evidence type="ECO:0000256" key="1">
    <source>
        <dbReference type="SAM" id="MobiDB-lite"/>
    </source>
</evidence>
<reference evidence="3" key="1">
    <citation type="submission" date="2023-06" db="EMBL/GenBank/DDBJ databases">
        <authorList>
            <person name="Delattre M."/>
        </authorList>
    </citation>
    <scope>NUCLEOTIDE SEQUENCE</scope>
    <source>
        <strain evidence="3">AF72</strain>
    </source>
</reference>
<feature type="region of interest" description="Disordered" evidence="1">
    <location>
        <begin position="248"/>
        <end position="293"/>
    </location>
</feature>
<evidence type="ECO:0000256" key="2">
    <source>
        <dbReference type="SAM" id="SignalP"/>
    </source>
</evidence>
<dbReference type="PROSITE" id="PS51257">
    <property type="entry name" value="PROKAR_LIPOPROTEIN"/>
    <property type="match status" value="1"/>
</dbReference>
<evidence type="ECO:0008006" key="5">
    <source>
        <dbReference type="Google" id="ProtNLM"/>
    </source>
</evidence>
<protein>
    <recommendedName>
        <fullName evidence="5">Lipoprotein</fullName>
    </recommendedName>
</protein>
<keyword evidence="4" id="KW-1185">Reference proteome</keyword>
<dbReference type="Proteomes" id="UP001177023">
    <property type="component" value="Unassembled WGS sequence"/>
</dbReference>
<evidence type="ECO:0000313" key="3">
    <source>
        <dbReference type="EMBL" id="CAJ0557439.1"/>
    </source>
</evidence>
<accession>A0AA36FP13</accession>
<evidence type="ECO:0000313" key="4">
    <source>
        <dbReference type="Proteomes" id="UP001177023"/>
    </source>
</evidence>
<proteinExistence type="predicted"/>
<feature type="signal peptide" evidence="2">
    <location>
        <begin position="1"/>
        <end position="31"/>
    </location>
</feature>
<comment type="caution">
    <text evidence="3">The sequence shown here is derived from an EMBL/GenBank/DDBJ whole genome shotgun (WGS) entry which is preliminary data.</text>
</comment>
<dbReference type="Gene3D" id="3.30.1310.10">
    <property type="entry name" value="Nucleoid-associated protein YbaB-like domain"/>
    <property type="match status" value="1"/>
</dbReference>
<feature type="compositionally biased region" description="Low complexity" evidence="1">
    <location>
        <begin position="248"/>
        <end position="259"/>
    </location>
</feature>